<evidence type="ECO:0000313" key="1">
    <source>
        <dbReference type="EMBL" id="MEU6804819.1"/>
    </source>
</evidence>
<name>A0ABV3B6D3_9ACTN</name>
<sequence length="110" mass="11620">MPNEGGRLGAHAAPSEPEITRYLLGREAEAEFGAPYLQVPRADLHEALAAAVPARSVRLGTTAVAIDQDDGSEYVTTATGERLGADLVVPKPARYRTRPSTAGVAPHDCR</sequence>
<dbReference type="Proteomes" id="UP001551189">
    <property type="component" value="Unassembled WGS sequence"/>
</dbReference>
<dbReference type="RefSeq" id="WP_359698721.1">
    <property type="nucleotide sequence ID" value="NZ_JBEYXT010000163.1"/>
</dbReference>
<dbReference type="SUPFAM" id="SSF51905">
    <property type="entry name" value="FAD/NAD(P)-binding domain"/>
    <property type="match status" value="1"/>
</dbReference>
<evidence type="ECO:0000313" key="2">
    <source>
        <dbReference type="Proteomes" id="UP001551189"/>
    </source>
</evidence>
<dbReference type="InterPro" id="IPR036188">
    <property type="entry name" value="FAD/NAD-bd_sf"/>
</dbReference>
<protein>
    <submittedName>
        <fullName evidence="1">Uncharacterized protein</fullName>
    </submittedName>
</protein>
<accession>A0ABV3B6D3</accession>
<organism evidence="1 2">
    <name type="scientific">Streptomyces neyagawaensis</name>
    <dbReference type="NCBI Taxonomy" id="42238"/>
    <lineage>
        <taxon>Bacteria</taxon>
        <taxon>Bacillati</taxon>
        <taxon>Actinomycetota</taxon>
        <taxon>Actinomycetes</taxon>
        <taxon>Kitasatosporales</taxon>
        <taxon>Streptomycetaceae</taxon>
        <taxon>Streptomyces</taxon>
    </lineage>
</organism>
<dbReference type="EMBL" id="JBEYXT010000163">
    <property type="protein sequence ID" value="MEU6804819.1"/>
    <property type="molecule type" value="Genomic_DNA"/>
</dbReference>
<proteinExistence type="predicted"/>
<comment type="caution">
    <text evidence="1">The sequence shown here is derived from an EMBL/GenBank/DDBJ whole genome shotgun (WGS) entry which is preliminary data.</text>
</comment>
<keyword evidence="2" id="KW-1185">Reference proteome</keyword>
<gene>
    <name evidence="1" type="ORF">ABZ931_27990</name>
</gene>
<reference evidence="1 2" key="1">
    <citation type="submission" date="2024-06" db="EMBL/GenBank/DDBJ databases">
        <title>The Natural Products Discovery Center: Release of the First 8490 Sequenced Strains for Exploring Actinobacteria Biosynthetic Diversity.</title>
        <authorList>
            <person name="Kalkreuter E."/>
            <person name="Kautsar S.A."/>
            <person name="Yang D."/>
            <person name="Bader C.D."/>
            <person name="Teijaro C.N."/>
            <person name="Fluegel L."/>
            <person name="Davis C.M."/>
            <person name="Simpson J.R."/>
            <person name="Lauterbach L."/>
            <person name="Steele A.D."/>
            <person name="Gui C."/>
            <person name="Meng S."/>
            <person name="Li G."/>
            <person name="Viehrig K."/>
            <person name="Ye F."/>
            <person name="Su P."/>
            <person name="Kiefer A.F."/>
            <person name="Nichols A."/>
            <person name="Cepeda A.J."/>
            <person name="Yan W."/>
            <person name="Fan B."/>
            <person name="Jiang Y."/>
            <person name="Adhikari A."/>
            <person name="Zheng C.-J."/>
            <person name="Schuster L."/>
            <person name="Cowan T.M."/>
            <person name="Smanski M.J."/>
            <person name="Chevrette M.G."/>
            <person name="De Carvalho L.P.S."/>
            <person name="Shen B."/>
        </authorList>
    </citation>
    <scope>NUCLEOTIDE SEQUENCE [LARGE SCALE GENOMIC DNA]</scope>
    <source>
        <strain evidence="1 2">NPDC046851</strain>
    </source>
</reference>
<dbReference type="Gene3D" id="3.50.50.60">
    <property type="entry name" value="FAD/NAD(P)-binding domain"/>
    <property type="match status" value="1"/>
</dbReference>